<reference evidence="2" key="1">
    <citation type="submission" date="2021-06" db="EMBL/GenBank/DDBJ databases">
        <authorList>
            <person name="Kallberg Y."/>
            <person name="Tangrot J."/>
            <person name="Rosling A."/>
        </authorList>
    </citation>
    <scope>NUCLEOTIDE SEQUENCE</scope>
    <source>
        <strain evidence="2">FL130A</strain>
    </source>
</reference>
<evidence type="ECO:0000256" key="1">
    <source>
        <dbReference type="SAM" id="MobiDB-lite"/>
    </source>
</evidence>
<feature type="region of interest" description="Disordered" evidence="1">
    <location>
        <begin position="1"/>
        <end position="21"/>
    </location>
</feature>
<gene>
    <name evidence="2" type="ORF">ALEPTO_LOCUS2603</name>
</gene>
<name>A0A9N8WBB9_9GLOM</name>
<accession>A0A9N8WBB9</accession>
<dbReference type="EMBL" id="CAJVPS010000396">
    <property type="protein sequence ID" value="CAG8483315.1"/>
    <property type="molecule type" value="Genomic_DNA"/>
</dbReference>
<evidence type="ECO:0000313" key="3">
    <source>
        <dbReference type="Proteomes" id="UP000789508"/>
    </source>
</evidence>
<comment type="caution">
    <text evidence="2">The sequence shown here is derived from an EMBL/GenBank/DDBJ whole genome shotgun (WGS) entry which is preliminary data.</text>
</comment>
<sequence>MTHSIFINSHNKNTNNTERSLRLPSFSQIEKESLQSHKMQKNLDDSFLIKPTLSLNQQHNGNVFNNKEHQRSINEPRKSAFTPYFSLPPISPLSPNTNNSNYSRNQEYQISPSISWFPRMKNSNSSLNHLGFLPSVPLITKTSSYPFRNEFQAKPESRLFSV</sequence>
<dbReference type="Proteomes" id="UP000789508">
    <property type="component" value="Unassembled WGS sequence"/>
</dbReference>
<feature type="compositionally biased region" description="Polar residues" evidence="1">
    <location>
        <begin position="1"/>
        <end position="18"/>
    </location>
</feature>
<dbReference type="AlphaFoldDB" id="A0A9N8WBB9"/>
<evidence type="ECO:0000313" key="2">
    <source>
        <dbReference type="EMBL" id="CAG8483315.1"/>
    </source>
</evidence>
<proteinExistence type="predicted"/>
<keyword evidence="3" id="KW-1185">Reference proteome</keyword>
<protein>
    <submittedName>
        <fullName evidence="2">13557_t:CDS:1</fullName>
    </submittedName>
</protein>
<organism evidence="2 3">
    <name type="scientific">Ambispora leptoticha</name>
    <dbReference type="NCBI Taxonomy" id="144679"/>
    <lineage>
        <taxon>Eukaryota</taxon>
        <taxon>Fungi</taxon>
        <taxon>Fungi incertae sedis</taxon>
        <taxon>Mucoromycota</taxon>
        <taxon>Glomeromycotina</taxon>
        <taxon>Glomeromycetes</taxon>
        <taxon>Archaeosporales</taxon>
        <taxon>Ambisporaceae</taxon>
        <taxon>Ambispora</taxon>
    </lineage>
</organism>